<gene>
    <name evidence="1" type="ORF">GO493_12565</name>
</gene>
<accession>A0A7K1U411</accession>
<dbReference type="EMBL" id="WRXN01000005">
    <property type="protein sequence ID" value="MVT09097.1"/>
    <property type="molecule type" value="Genomic_DNA"/>
</dbReference>
<dbReference type="RefSeq" id="WP_157306527.1">
    <property type="nucleotide sequence ID" value="NZ_WRXN01000005.1"/>
</dbReference>
<reference evidence="1 2" key="1">
    <citation type="submission" date="2019-12" db="EMBL/GenBank/DDBJ databases">
        <title>Chitinophaga sp. strain ysch24 (GDMCC 1.1355), whole genome shotgun sequence.</title>
        <authorList>
            <person name="Zhang X."/>
        </authorList>
    </citation>
    <scope>NUCLEOTIDE SEQUENCE [LARGE SCALE GENOMIC DNA]</scope>
    <source>
        <strain evidence="2">ysch24</strain>
    </source>
</reference>
<comment type="caution">
    <text evidence="1">The sequence shown here is derived from an EMBL/GenBank/DDBJ whole genome shotgun (WGS) entry which is preliminary data.</text>
</comment>
<keyword evidence="2" id="KW-1185">Reference proteome</keyword>
<name>A0A7K1U411_9BACT</name>
<evidence type="ECO:0000313" key="2">
    <source>
        <dbReference type="Proteomes" id="UP000461730"/>
    </source>
</evidence>
<proteinExistence type="predicted"/>
<dbReference type="Proteomes" id="UP000461730">
    <property type="component" value="Unassembled WGS sequence"/>
</dbReference>
<sequence>MRQGNEYLIRLENTPTISVKLGWAIIRGGGNTYPVDLKDLTKSPGMDCSAHVVALANNPYEAGDYSNGPEIGLVMNNADPKEPGEAIRITLITAL</sequence>
<dbReference type="AlphaFoldDB" id="A0A7K1U411"/>
<protein>
    <submittedName>
        <fullName evidence="1">Uncharacterized protein</fullName>
    </submittedName>
</protein>
<evidence type="ECO:0000313" key="1">
    <source>
        <dbReference type="EMBL" id="MVT09097.1"/>
    </source>
</evidence>
<organism evidence="1 2">
    <name type="scientific">Chitinophaga tropicalis</name>
    <dbReference type="NCBI Taxonomy" id="2683588"/>
    <lineage>
        <taxon>Bacteria</taxon>
        <taxon>Pseudomonadati</taxon>
        <taxon>Bacteroidota</taxon>
        <taxon>Chitinophagia</taxon>
        <taxon>Chitinophagales</taxon>
        <taxon>Chitinophagaceae</taxon>
        <taxon>Chitinophaga</taxon>
    </lineage>
</organism>